<reference evidence="2 3" key="1">
    <citation type="submission" date="2022-03" db="EMBL/GenBank/DDBJ databases">
        <authorList>
            <person name="Macdonald S."/>
            <person name="Ahmed S."/>
            <person name="Newling K."/>
        </authorList>
    </citation>
    <scope>NUCLEOTIDE SEQUENCE [LARGE SCALE GENOMIC DNA]</scope>
</reference>
<evidence type="ECO:0000256" key="1">
    <source>
        <dbReference type="SAM" id="MobiDB-lite"/>
    </source>
</evidence>
<dbReference type="AlphaFoldDB" id="A0ABC8J2W7"/>
<keyword evidence="3" id="KW-1185">Reference proteome</keyword>
<accession>A0ABC8J2W7</accession>
<feature type="region of interest" description="Disordered" evidence="1">
    <location>
        <begin position="56"/>
        <end position="82"/>
    </location>
</feature>
<evidence type="ECO:0000313" key="3">
    <source>
        <dbReference type="Proteomes" id="UP001642260"/>
    </source>
</evidence>
<feature type="compositionally biased region" description="Low complexity" evidence="1">
    <location>
        <begin position="57"/>
        <end position="82"/>
    </location>
</feature>
<dbReference type="EMBL" id="CAKOAT010073377">
    <property type="protein sequence ID" value="CAH8311574.1"/>
    <property type="molecule type" value="Genomic_DNA"/>
</dbReference>
<protein>
    <submittedName>
        <fullName evidence="2">Uncharacterized protein</fullName>
    </submittedName>
</protein>
<sequence length="120" mass="12171">MNATKSVMCQCWREAARRCFPGDKIRPLYYQHYQYQWLGAELDRAIAYTGAYNSENSDASAAAGPDGPSAKGPNASASSESSAFGGITAGAAAGHNGAAGTGTASGYARSGTSGATPISP</sequence>
<gene>
    <name evidence="2" type="ORF">ERUC_LOCUS5995</name>
</gene>
<feature type="region of interest" description="Disordered" evidence="1">
    <location>
        <begin position="100"/>
        <end position="120"/>
    </location>
</feature>
<organism evidence="2 3">
    <name type="scientific">Eruca vesicaria subsp. sativa</name>
    <name type="common">Garden rocket</name>
    <name type="synonym">Eruca sativa</name>
    <dbReference type="NCBI Taxonomy" id="29727"/>
    <lineage>
        <taxon>Eukaryota</taxon>
        <taxon>Viridiplantae</taxon>
        <taxon>Streptophyta</taxon>
        <taxon>Embryophyta</taxon>
        <taxon>Tracheophyta</taxon>
        <taxon>Spermatophyta</taxon>
        <taxon>Magnoliopsida</taxon>
        <taxon>eudicotyledons</taxon>
        <taxon>Gunneridae</taxon>
        <taxon>Pentapetalae</taxon>
        <taxon>rosids</taxon>
        <taxon>malvids</taxon>
        <taxon>Brassicales</taxon>
        <taxon>Brassicaceae</taxon>
        <taxon>Brassiceae</taxon>
        <taxon>Eruca</taxon>
    </lineage>
</organism>
<name>A0ABC8J2W7_ERUVS</name>
<proteinExistence type="predicted"/>
<dbReference type="Proteomes" id="UP001642260">
    <property type="component" value="Unassembled WGS sequence"/>
</dbReference>
<comment type="caution">
    <text evidence="2">The sequence shown here is derived from an EMBL/GenBank/DDBJ whole genome shotgun (WGS) entry which is preliminary data.</text>
</comment>
<evidence type="ECO:0000313" key="2">
    <source>
        <dbReference type="EMBL" id="CAH8311574.1"/>
    </source>
</evidence>